<gene>
    <name evidence="15" type="primary">ptsP</name>
    <name evidence="15" type="ORF">F3S47_03085</name>
</gene>
<evidence type="ECO:0000256" key="2">
    <source>
        <dbReference type="ARBA" id="ARBA00001946"/>
    </source>
</evidence>
<dbReference type="Gene3D" id="3.50.30.10">
    <property type="entry name" value="Phosphohistidine domain"/>
    <property type="match status" value="1"/>
</dbReference>
<dbReference type="Pfam" id="PF02896">
    <property type="entry name" value="PEP-utilizers_C"/>
    <property type="match status" value="1"/>
</dbReference>
<evidence type="ECO:0000313" key="16">
    <source>
        <dbReference type="Proteomes" id="UP000326554"/>
    </source>
</evidence>
<accession>A0A5J5GPI7</accession>
<evidence type="ECO:0000256" key="13">
    <source>
        <dbReference type="ARBA" id="ARBA00022842"/>
    </source>
</evidence>
<dbReference type="InterPro" id="IPR000121">
    <property type="entry name" value="PEP_util_C"/>
</dbReference>
<dbReference type="InterPro" id="IPR036637">
    <property type="entry name" value="Phosphohistidine_dom_sf"/>
</dbReference>
<keyword evidence="12" id="KW-0418">Kinase</keyword>
<dbReference type="Pfam" id="PF05524">
    <property type="entry name" value="PEP-utilisers_N"/>
    <property type="match status" value="1"/>
</dbReference>
<dbReference type="InterPro" id="IPR003018">
    <property type="entry name" value="GAF"/>
</dbReference>
<dbReference type="NCBIfam" id="TIGR01417">
    <property type="entry name" value="PTS_I_fam"/>
    <property type="match status" value="1"/>
</dbReference>
<organism evidence="15 16">
    <name type="scientific">Histidinibacterium aquaticum</name>
    <dbReference type="NCBI Taxonomy" id="2613962"/>
    <lineage>
        <taxon>Bacteria</taxon>
        <taxon>Pseudomonadati</taxon>
        <taxon>Pseudomonadota</taxon>
        <taxon>Alphaproteobacteria</taxon>
        <taxon>Rhodobacterales</taxon>
        <taxon>Paracoccaceae</taxon>
        <taxon>Histidinibacterium</taxon>
    </lineage>
</organism>
<evidence type="ECO:0000256" key="11">
    <source>
        <dbReference type="ARBA" id="ARBA00022723"/>
    </source>
</evidence>
<evidence type="ECO:0000256" key="7">
    <source>
        <dbReference type="ARBA" id="ARBA00022490"/>
    </source>
</evidence>
<dbReference type="GO" id="GO:0005737">
    <property type="term" value="C:cytoplasm"/>
    <property type="evidence" value="ECO:0007669"/>
    <property type="project" value="UniProtKB-SubCell"/>
</dbReference>
<name>A0A5J5GPI7_9RHOB</name>
<dbReference type="EMBL" id="VYQE01000001">
    <property type="protein sequence ID" value="KAA9010249.1"/>
    <property type="molecule type" value="Genomic_DNA"/>
</dbReference>
<feature type="domain" description="GAF" evidence="14">
    <location>
        <begin position="25"/>
        <end position="171"/>
    </location>
</feature>
<reference evidence="15 16" key="1">
    <citation type="submission" date="2019-09" db="EMBL/GenBank/DDBJ databases">
        <authorList>
            <person name="Park J.-S."/>
            <person name="Choi H.-J."/>
        </authorList>
    </citation>
    <scope>NUCLEOTIDE SEQUENCE [LARGE SCALE GENOMIC DNA]</scope>
    <source>
        <strain evidence="15 16">176SS1-4</strain>
    </source>
</reference>
<proteinExistence type="inferred from homology"/>
<keyword evidence="9 15" id="KW-0808">Transferase</keyword>
<dbReference type="Gene3D" id="3.30.450.40">
    <property type="match status" value="1"/>
</dbReference>
<dbReference type="SMART" id="SM00065">
    <property type="entry name" value="GAF"/>
    <property type="match status" value="1"/>
</dbReference>
<comment type="subcellular location">
    <subcellularLocation>
        <location evidence="3">Cytoplasm</location>
    </subcellularLocation>
</comment>
<dbReference type="PANTHER" id="PTHR46244:SF6">
    <property type="entry name" value="PHOSPHOENOLPYRUVATE-PROTEIN PHOSPHOTRANSFERASE"/>
    <property type="match status" value="1"/>
</dbReference>
<dbReference type="Proteomes" id="UP000326554">
    <property type="component" value="Unassembled WGS sequence"/>
</dbReference>
<evidence type="ECO:0000256" key="5">
    <source>
        <dbReference type="ARBA" id="ARBA00012232"/>
    </source>
</evidence>
<dbReference type="InterPro" id="IPR036618">
    <property type="entry name" value="PtsI_HPr-bd_sf"/>
</dbReference>
<dbReference type="EC" id="2.7.3.9" evidence="5"/>
<keyword evidence="8" id="KW-0762">Sugar transport</keyword>
<dbReference type="SUPFAM" id="SSF52009">
    <property type="entry name" value="Phosphohistidine domain"/>
    <property type="match status" value="1"/>
</dbReference>
<dbReference type="GO" id="GO:0008965">
    <property type="term" value="F:phosphoenolpyruvate-protein phosphotransferase activity"/>
    <property type="evidence" value="ECO:0007669"/>
    <property type="project" value="UniProtKB-EC"/>
</dbReference>
<dbReference type="SUPFAM" id="SSF55781">
    <property type="entry name" value="GAF domain-like"/>
    <property type="match status" value="1"/>
</dbReference>
<dbReference type="InterPro" id="IPR029016">
    <property type="entry name" value="GAF-like_dom_sf"/>
</dbReference>
<keyword evidence="10" id="KW-0598">Phosphotransferase system</keyword>
<keyword evidence="13" id="KW-0460">Magnesium</keyword>
<evidence type="ECO:0000256" key="9">
    <source>
        <dbReference type="ARBA" id="ARBA00022679"/>
    </source>
</evidence>
<dbReference type="SUPFAM" id="SSF51621">
    <property type="entry name" value="Phosphoenolpyruvate/pyruvate domain"/>
    <property type="match status" value="1"/>
</dbReference>
<comment type="similarity">
    <text evidence="4">Belongs to the PEP-utilizing enzyme family.</text>
</comment>
<evidence type="ECO:0000256" key="3">
    <source>
        <dbReference type="ARBA" id="ARBA00004496"/>
    </source>
</evidence>
<evidence type="ECO:0000256" key="12">
    <source>
        <dbReference type="ARBA" id="ARBA00022777"/>
    </source>
</evidence>
<dbReference type="InterPro" id="IPR040442">
    <property type="entry name" value="Pyrv_kinase-like_dom_sf"/>
</dbReference>
<sequence>MAVQFESESRKLLGRLRDTMAEDAAGQARLDKIVHLIAHSMGAEVCSIYLFRDPDTLELCATEGLEQEAVHQTRMRLGEGLVGRVARSKRLINTPDAPAERGFRYMPETGEERFSSFCGVPIQRLGEALGVLVVQSKEQRKFTADEVYALEVVAMVLAEMTELGAFVGEGAAMEARHQQPVLFRGVVGQEGAVEGRVYLHEPRVTVTNPVSDDPDRELERLTEAIERLRVSVDDLLESSMAVDAEQKQVFEAYRMFANSRSWLRRMEADIANGLTAEAAVEKEQSLARTRMNQAQDPYLRDRLHDLDDLSNRLLRILTGQGRDTGAEMPENPILVARNIGPGELLEYGKTIRGIVLEEGSVGSHAAIVARAWAIPLVIRASRITTEALNGDPILVDGEQGVVHLRPDDSVQNAFRDKIAMKARAQERYASIRDEPAEALCGTRISLQMNAGLMADLPSLPSSGAEGVGLFRTELQFLIRNQMPRRAELSALYSRVMDAAGGKRVAFRTLDIGSDKVLPYMKPNEEPNPALGWRAIRVGLDKPGVLRMQLQALIRAAAGRRLTVMFPFIAQLAEFRDARAEFDKAMERERILGHPLPEVVEVGAMLETPSLGYAPDIFYDEVDFLSVGGNDLKQFFFAADRENERVRRRYDTLNVSFLRFLQQVIDRCEAHGTPLSFCGEDAGRPIEALCLAAMGFRTLSMRPASIGPVKHMLRRCNLREVREVIEDAAARGEQSVREPVMAYLAEQGWAN</sequence>
<evidence type="ECO:0000313" key="15">
    <source>
        <dbReference type="EMBL" id="KAA9010249.1"/>
    </source>
</evidence>
<evidence type="ECO:0000256" key="10">
    <source>
        <dbReference type="ARBA" id="ARBA00022683"/>
    </source>
</evidence>
<dbReference type="PANTHER" id="PTHR46244">
    <property type="entry name" value="PHOSPHOENOLPYRUVATE-PROTEIN PHOSPHOTRANSFERASE"/>
    <property type="match status" value="1"/>
</dbReference>
<dbReference type="InterPro" id="IPR015813">
    <property type="entry name" value="Pyrv/PenolPyrv_kinase-like_dom"/>
</dbReference>
<keyword evidence="6" id="KW-0813">Transport</keyword>
<keyword evidence="7" id="KW-0963">Cytoplasm</keyword>
<dbReference type="Gene3D" id="3.20.20.60">
    <property type="entry name" value="Phosphoenolpyruvate-binding domains"/>
    <property type="match status" value="1"/>
</dbReference>
<protein>
    <recommendedName>
        <fullName evidence="5">phosphoenolpyruvate--protein phosphotransferase</fullName>
        <ecNumber evidence="5">2.7.3.9</ecNumber>
    </recommendedName>
</protein>
<keyword evidence="11" id="KW-0479">Metal-binding</keyword>
<comment type="caution">
    <text evidence="15">The sequence shown here is derived from an EMBL/GenBank/DDBJ whole genome shotgun (WGS) entry which is preliminary data.</text>
</comment>
<dbReference type="SUPFAM" id="SSF47831">
    <property type="entry name" value="Enzyme I of the PEP:sugar phosphotransferase system HPr-binding (sub)domain"/>
    <property type="match status" value="1"/>
</dbReference>
<dbReference type="PRINTS" id="PR01736">
    <property type="entry name" value="PHPHTRNFRASE"/>
</dbReference>
<comment type="catalytic activity">
    <reaction evidence="1">
        <text>L-histidyl-[protein] + phosphoenolpyruvate = N(pros)-phospho-L-histidyl-[protein] + pyruvate</text>
        <dbReference type="Rhea" id="RHEA:23880"/>
        <dbReference type="Rhea" id="RHEA-COMP:9745"/>
        <dbReference type="Rhea" id="RHEA-COMP:9746"/>
        <dbReference type="ChEBI" id="CHEBI:15361"/>
        <dbReference type="ChEBI" id="CHEBI:29979"/>
        <dbReference type="ChEBI" id="CHEBI:58702"/>
        <dbReference type="ChEBI" id="CHEBI:64837"/>
        <dbReference type="EC" id="2.7.3.9"/>
    </reaction>
</comment>
<comment type="cofactor">
    <cofactor evidence="2">
        <name>Mg(2+)</name>
        <dbReference type="ChEBI" id="CHEBI:18420"/>
    </cofactor>
</comment>
<dbReference type="Gene3D" id="1.10.274.10">
    <property type="entry name" value="PtsI, HPr-binding domain"/>
    <property type="match status" value="1"/>
</dbReference>
<evidence type="ECO:0000256" key="4">
    <source>
        <dbReference type="ARBA" id="ARBA00007837"/>
    </source>
</evidence>
<keyword evidence="16" id="KW-1185">Reference proteome</keyword>
<dbReference type="InterPro" id="IPR006318">
    <property type="entry name" value="PTS_EI-like"/>
</dbReference>
<dbReference type="Pfam" id="PF00391">
    <property type="entry name" value="PEP-utilizers"/>
    <property type="match status" value="1"/>
</dbReference>
<dbReference type="InterPro" id="IPR008279">
    <property type="entry name" value="PEP-util_enz_mobile_dom"/>
</dbReference>
<evidence type="ECO:0000259" key="14">
    <source>
        <dbReference type="SMART" id="SM00065"/>
    </source>
</evidence>
<dbReference type="GO" id="GO:0046872">
    <property type="term" value="F:metal ion binding"/>
    <property type="evidence" value="ECO:0007669"/>
    <property type="project" value="UniProtKB-KW"/>
</dbReference>
<evidence type="ECO:0000256" key="1">
    <source>
        <dbReference type="ARBA" id="ARBA00000683"/>
    </source>
</evidence>
<evidence type="ECO:0000256" key="6">
    <source>
        <dbReference type="ARBA" id="ARBA00022448"/>
    </source>
</evidence>
<evidence type="ECO:0000256" key="8">
    <source>
        <dbReference type="ARBA" id="ARBA00022597"/>
    </source>
</evidence>
<dbReference type="GO" id="GO:0016301">
    <property type="term" value="F:kinase activity"/>
    <property type="evidence" value="ECO:0007669"/>
    <property type="project" value="UniProtKB-KW"/>
</dbReference>
<dbReference type="RefSeq" id="WP_150443735.1">
    <property type="nucleotide sequence ID" value="NZ_VYQE01000001.1"/>
</dbReference>
<keyword evidence="15" id="KW-0670">Pyruvate</keyword>
<dbReference type="Pfam" id="PF01590">
    <property type="entry name" value="GAF"/>
    <property type="match status" value="1"/>
</dbReference>
<dbReference type="InterPro" id="IPR050499">
    <property type="entry name" value="PEP-utilizing_PTS_enzyme"/>
</dbReference>
<dbReference type="GO" id="GO:0009401">
    <property type="term" value="P:phosphoenolpyruvate-dependent sugar phosphotransferase system"/>
    <property type="evidence" value="ECO:0007669"/>
    <property type="project" value="UniProtKB-KW"/>
</dbReference>
<dbReference type="InterPro" id="IPR008731">
    <property type="entry name" value="PTS_EIN"/>
</dbReference>
<dbReference type="AlphaFoldDB" id="A0A5J5GPI7"/>